<evidence type="ECO:0000313" key="1">
    <source>
        <dbReference type="EMBL" id="KAA6385010.1"/>
    </source>
</evidence>
<sequence>MALLAKSFAGSLITALGLYVSEHAESLPLQNESAIRFYYSAQFSKLYYMALKALPLIQMRTSFRGRPPYPQAIIPFK</sequence>
<comment type="caution">
    <text evidence="1">The sequence shown here is derived from an EMBL/GenBank/DDBJ whole genome shotgun (WGS) entry which is preliminary data.</text>
</comment>
<dbReference type="EMBL" id="SNRW01005469">
    <property type="protein sequence ID" value="KAA6385010.1"/>
    <property type="molecule type" value="Genomic_DNA"/>
</dbReference>
<gene>
    <name evidence="1" type="ORF">EZS28_019463</name>
</gene>
<dbReference type="Proteomes" id="UP000324800">
    <property type="component" value="Unassembled WGS sequence"/>
</dbReference>
<organism evidence="1 2">
    <name type="scientific">Streblomastix strix</name>
    <dbReference type="NCBI Taxonomy" id="222440"/>
    <lineage>
        <taxon>Eukaryota</taxon>
        <taxon>Metamonada</taxon>
        <taxon>Preaxostyla</taxon>
        <taxon>Oxymonadida</taxon>
        <taxon>Streblomastigidae</taxon>
        <taxon>Streblomastix</taxon>
    </lineage>
</organism>
<evidence type="ECO:0000313" key="2">
    <source>
        <dbReference type="Proteomes" id="UP000324800"/>
    </source>
</evidence>
<reference evidence="1 2" key="1">
    <citation type="submission" date="2019-03" db="EMBL/GenBank/DDBJ databases">
        <title>Single cell metagenomics reveals metabolic interactions within the superorganism composed of flagellate Streblomastix strix and complex community of Bacteroidetes bacteria on its surface.</title>
        <authorList>
            <person name="Treitli S.C."/>
            <person name="Kolisko M."/>
            <person name="Husnik F."/>
            <person name="Keeling P."/>
            <person name="Hampl V."/>
        </authorList>
    </citation>
    <scope>NUCLEOTIDE SEQUENCE [LARGE SCALE GENOMIC DNA]</scope>
    <source>
        <strain evidence="1">ST1C</strain>
    </source>
</reference>
<accession>A0A5J4VRH1</accession>
<proteinExistence type="predicted"/>
<name>A0A5J4VRH1_9EUKA</name>
<protein>
    <submittedName>
        <fullName evidence="1">Uncharacterized protein</fullName>
    </submittedName>
</protein>
<dbReference type="AlphaFoldDB" id="A0A5J4VRH1"/>